<proteinExistence type="predicted"/>
<organism evidence="2 3">
    <name type="scientific">Glossina austeni</name>
    <name type="common">Savannah tsetse fly</name>
    <dbReference type="NCBI Taxonomy" id="7395"/>
    <lineage>
        <taxon>Eukaryota</taxon>
        <taxon>Metazoa</taxon>
        <taxon>Ecdysozoa</taxon>
        <taxon>Arthropoda</taxon>
        <taxon>Hexapoda</taxon>
        <taxon>Insecta</taxon>
        <taxon>Pterygota</taxon>
        <taxon>Neoptera</taxon>
        <taxon>Endopterygota</taxon>
        <taxon>Diptera</taxon>
        <taxon>Brachycera</taxon>
        <taxon>Muscomorpha</taxon>
        <taxon>Hippoboscoidea</taxon>
        <taxon>Glossinidae</taxon>
        <taxon>Glossina</taxon>
    </lineage>
</organism>
<sequence>MTGLTQYDQHVISNEYFSFSASLLHDKTCESSSIQEYTTSYPLIIKEEKNFCLPLNLIPAYRCSYLREEYNDKNNQGPLCTHAILKGLGVGNENINAYSAKITWIFKEGSGHLGRIWFSW</sequence>
<evidence type="ECO:0000313" key="3">
    <source>
        <dbReference type="Proteomes" id="UP000078200"/>
    </source>
</evidence>
<dbReference type="EnsemblMetazoa" id="GAUT022747-RA">
    <property type="protein sequence ID" value="GAUT022747-PA"/>
    <property type="gene ID" value="GAUT022747"/>
</dbReference>
<accession>A0A1A9V1G2</accession>
<dbReference type="Pfam" id="PF04884">
    <property type="entry name" value="UVB_sens_prot"/>
    <property type="match status" value="1"/>
</dbReference>
<dbReference type="AlphaFoldDB" id="A0A1A9V1G2"/>
<protein>
    <recommendedName>
        <fullName evidence="1">Protein root UVB sensitive/RUS domain-containing protein</fullName>
    </recommendedName>
</protein>
<feature type="domain" description="Protein root UVB sensitive/RUS" evidence="1">
    <location>
        <begin position="77"/>
        <end position="120"/>
    </location>
</feature>
<dbReference type="VEuPathDB" id="VectorBase:GAUT022747"/>
<evidence type="ECO:0000313" key="2">
    <source>
        <dbReference type="EnsemblMetazoa" id="GAUT022747-PA"/>
    </source>
</evidence>
<dbReference type="Proteomes" id="UP000078200">
    <property type="component" value="Unassembled WGS sequence"/>
</dbReference>
<keyword evidence="3" id="KW-1185">Reference proteome</keyword>
<reference evidence="2" key="1">
    <citation type="submission" date="2020-05" db="UniProtKB">
        <authorList>
            <consortium name="EnsemblMetazoa"/>
        </authorList>
    </citation>
    <scope>IDENTIFICATION</scope>
    <source>
        <strain evidence="2">TTRI</strain>
    </source>
</reference>
<evidence type="ECO:0000259" key="1">
    <source>
        <dbReference type="Pfam" id="PF04884"/>
    </source>
</evidence>
<name>A0A1A9V1G2_GLOAU</name>
<dbReference type="InterPro" id="IPR054549">
    <property type="entry name" value="UVB_sens_RUS_dom"/>
</dbReference>